<evidence type="ECO:0000313" key="4">
    <source>
        <dbReference type="EMBL" id="CAE8586527.1"/>
    </source>
</evidence>
<feature type="transmembrane region" description="Helical" evidence="2">
    <location>
        <begin position="416"/>
        <end position="435"/>
    </location>
</feature>
<feature type="transmembrane region" description="Helical" evidence="2">
    <location>
        <begin position="509"/>
        <end position="535"/>
    </location>
</feature>
<feature type="region of interest" description="Disordered" evidence="1">
    <location>
        <begin position="611"/>
        <end position="665"/>
    </location>
</feature>
<evidence type="ECO:0000256" key="3">
    <source>
        <dbReference type="SAM" id="SignalP"/>
    </source>
</evidence>
<name>A0A813LYR5_POLGL</name>
<dbReference type="Gene3D" id="1.20.1530.20">
    <property type="match status" value="1"/>
</dbReference>
<comment type="caution">
    <text evidence="5">The sequence shown here is derived from an EMBL/GenBank/DDBJ whole genome shotgun (WGS) entry which is preliminary data.</text>
</comment>
<keyword evidence="2" id="KW-0812">Transmembrane</keyword>
<gene>
    <name evidence="4" type="ORF">PGLA1383_LOCUS5383</name>
    <name evidence="5" type="ORF">PGLA2088_LOCUS50603</name>
</gene>
<dbReference type="AlphaFoldDB" id="A0A813LYR5"/>
<feature type="transmembrane region" description="Helical" evidence="2">
    <location>
        <begin position="547"/>
        <end position="564"/>
    </location>
</feature>
<feature type="region of interest" description="Disordered" evidence="1">
    <location>
        <begin position="680"/>
        <end position="731"/>
    </location>
</feature>
<feature type="compositionally biased region" description="Low complexity" evidence="1">
    <location>
        <begin position="630"/>
        <end position="645"/>
    </location>
</feature>
<keyword evidence="2" id="KW-0472">Membrane</keyword>
<accession>A0A813LYR5</accession>
<keyword evidence="7" id="KW-1185">Reference proteome</keyword>
<feature type="transmembrane region" description="Helical" evidence="2">
    <location>
        <begin position="378"/>
        <end position="404"/>
    </location>
</feature>
<evidence type="ECO:0000313" key="6">
    <source>
        <dbReference type="Proteomes" id="UP000626109"/>
    </source>
</evidence>
<evidence type="ECO:0008006" key="8">
    <source>
        <dbReference type="Google" id="ProtNLM"/>
    </source>
</evidence>
<protein>
    <recommendedName>
        <fullName evidence="8">Cation/H+ exchanger domain-containing protein</fullName>
    </recommendedName>
</protein>
<feature type="transmembrane region" description="Helical" evidence="2">
    <location>
        <begin position="485"/>
        <end position="503"/>
    </location>
</feature>
<feature type="transmembrane region" description="Helical" evidence="2">
    <location>
        <begin position="272"/>
        <end position="293"/>
    </location>
</feature>
<dbReference type="OrthoDB" id="119067at2759"/>
<evidence type="ECO:0000313" key="5">
    <source>
        <dbReference type="EMBL" id="CAE8741664.1"/>
    </source>
</evidence>
<keyword evidence="3" id="KW-0732">Signal</keyword>
<dbReference type="EMBL" id="CAJNNW010037415">
    <property type="protein sequence ID" value="CAE8741664.1"/>
    <property type="molecule type" value="Genomic_DNA"/>
</dbReference>
<feature type="transmembrane region" description="Helical" evidence="2">
    <location>
        <begin position="570"/>
        <end position="591"/>
    </location>
</feature>
<feature type="chain" id="PRO_5036222301" description="Cation/H+ exchanger domain-containing protein" evidence="3">
    <location>
        <begin position="24"/>
        <end position="731"/>
    </location>
</feature>
<evidence type="ECO:0000256" key="1">
    <source>
        <dbReference type="SAM" id="MobiDB-lite"/>
    </source>
</evidence>
<dbReference type="PANTHER" id="PTHR43021">
    <property type="entry name" value="NA(+)/H(+) ANTIPORTER-RELATED"/>
    <property type="match status" value="1"/>
</dbReference>
<feature type="transmembrane region" description="Helical" evidence="2">
    <location>
        <begin position="455"/>
        <end position="473"/>
    </location>
</feature>
<feature type="transmembrane region" description="Helical" evidence="2">
    <location>
        <begin position="180"/>
        <end position="197"/>
    </location>
</feature>
<reference evidence="5" key="1">
    <citation type="submission" date="2021-02" db="EMBL/GenBank/DDBJ databases">
        <authorList>
            <person name="Dougan E. K."/>
            <person name="Rhodes N."/>
            <person name="Thang M."/>
            <person name="Chan C."/>
        </authorList>
    </citation>
    <scope>NUCLEOTIDE SEQUENCE</scope>
</reference>
<evidence type="ECO:0000256" key="2">
    <source>
        <dbReference type="SAM" id="Phobius"/>
    </source>
</evidence>
<feature type="transmembrane region" description="Helical" evidence="2">
    <location>
        <begin position="204"/>
        <end position="224"/>
    </location>
</feature>
<dbReference type="Proteomes" id="UP000654075">
    <property type="component" value="Unassembled WGS sequence"/>
</dbReference>
<dbReference type="InterPro" id="IPR038770">
    <property type="entry name" value="Na+/solute_symporter_sf"/>
</dbReference>
<proteinExistence type="predicted"/>
<dbReference type="Proteomes" id="UP000626109">
    <property type="component" value="Unassembled WGS sequence"/>
</dbReference>
<feature type="compositionally biased region" description="Low complexity" evidence="1">
    <location>
        <begin position="704"/>
        <end position="722"/>
    </location>
</feature>
<feature type="compositionally biased region" description="Polar residues" evidence="1">
    <location>
        <begin position="685"/>
        <end position="703"/>
    </location>
</feature>
<sequence>MASNGVPAFLAAVLIAACQRVGASPPSVPLTDVNILACDGSVVDDRWAVGAVAASPQPLILGRPVRFSLAGSSSYLSNLTLRDIHLSFRLRQSHAEVPIEFEGSLCKAMGYKHPCPSLDSFDIGEGRFAISSHTESWLAAFPGARPGVYDVQLTSWLPPWNSTRSCIHFQQVLRASWTDVFSAIVAFVIASAASWTIGKAFPFLNFPLITGYLLVGAVVGPYGTNLIQPYHVWMLGPGVNNLALSFIAFAAGNEIFFPELRGLLHSIIQHMAWITAATLLVVPLGFLAVGSMASFACQQGLPCQVAIALLTGVICVARSPSATVAVCRELQADGKSVKLVMGITVMSDIVVLVAWALVTPFAQAVCLPGRTFDDLSLLLVLLQFLSIAVVGSLVGITIMGILAIPFERIALGNTIVVYRSMMKGAIIIPLGLLIFVSLEHFSENNKAAWGHKLSIEPLLVCMVGASFAGHYIENREKFTNILEKTAPYVFLPFFTLTGASLALDKIVPMLPLALVVLALRAVAIFCASSLCGRLSSRSPVPPSHAQWLWITLLSQAGLAMSLAMKVKAMFPKWGATFETLILSIVVLNQLLGPPLCKMGLVKLMEGERANIGTTDNNEPLIGDGFEQQHKQQQQKQQQHQQQHQQPADGPDCDETSQQPTDSLNPRKLFRAVSLNLGIHLDESQSPRSTSVWTRMSPSGQPFDSNNNYNNSNNSSNSINISRSRSRAATLQ</sequence>
<organism evidence="5 6">
    <name type="scientific">Polarella glacialis</name>
    <name type="common">Dinoflagellate</name>
    <dbReference type="NCBI Taxonomy" id="89957"/>
    <lineage>
        <taxon>Eukaryota</taxon>
        <taxon>Sar</taxon>
        <taxon>Alveolata</taxon>
        <taxon>Dinophyceae</taxon>
        <taxon>Suessiales</taxon>
        <taxon>Suessiaceae</taxon>
        <taxon>Polarella</taxon>
    </lineage>
</organism>
<keyword evidence="2" id="KW-1133">Transmembrane helix</keyword>
<evidence type="ECO:0000313" key="7">
    <source>
        <dbReference type="Proteomes" id="UP000654075"/>
    </source>
</evidence>
<dbReference type="EMBL" id="CAJNNV010002114">
    <property type="protein sequence ID" value="CAE8586527.1"/>
    <property type="molecule type" value="Genomic_DNA"/>
</dbReference>
<dbReference type="PANTHER" id="PTHR43021:SF2">
    <property type="entry name" value="CATION_H+ EXCHANGER DOMAIN-CONTAINING PROTEIN"/>
    <property type="match status" value="1"/>
</dbReference>
<feature type="transmembrane region" description="Helical" evidence="2">
    <location>
        <begin position="230"/>
        <end position="251"/>
    </location>
</feature>
<feature type="transmembrane region" description="Helical" evidence="2">
    <location>
        <begin position="339"/>
        <end position="358"/>
    </location>
</feature>
<feature type="signal peptide" evidence="3">
    <location>
        <begin position="1"/>
        <end position="23"/>
    </location>
</feature>